<reference evidence="1 2" key="1">
    <citation type="submission" date="2021-03" db="EMBL/GenBank/DDBJ databases">
        <title>Geobacter metallireducens gen. nov. sp. nov., a microorganism capable of coupling the complete oxidation of organic compounds to the reduction of iron and other metals.</title>
        <authorList>
            <person name="Li Y."/>
        </authorList>
    </citation>
    <scope>NUCLEOTIDE SEQUENCE [LARGE SCALE GENOMIC DNA]</scope>
    <source>
        <strain evidence="1 2">Jerry-YX</strain>
    </source>
</reference>
<name>A0ABX7Q158_9BACT</name>
<protein>
    <submittedName>
        <fullName evidence="1">Alpha/beta hydrolase</fullName>
    </submittedName>
</protein>
<dbReference type="Proteomes" id="UP000663651">
    <property type="component" value="Chromosome"/>
</dbReference>
<keyword evidence="2" id="KW-1185">Reference proteome</keyword>
<dbReference type="EMBL" id="CP071382">
    <property type="protein sequence ID" value="QSV44957.1"/>
    <property type="molecule type" value="Genomic_DNA"/>
</dbReference>
<proteinExistence type="predicted"/>
<dbReference type="RefSeq" id="WP_207162767.1">
    <property type="nucleotide sequence ID" value="NZ_CP071382.1"/>
</dbReference>
<keyword evidence="1" id="KW-0378">Hydrolase</keyword>
<dbReference type="GO" id="GO:0016787">
    <property type="term" value="F:hydrolase activity"/>
    <property type="evidence" value="ECO:0007669"/>
    <property type="project" value="UniProtKB-KW"/>
</dbReference>
<dbReference type="SUPFAM" id="SSF53474">
    <property type="entry name" value="alpha/beta-Hydrolases"/>
    <property type="match status" value="1"/>
</dbReference>
<organism evidence="1 2">
    <name type="scientific">Geobacter benzoatilyticus</name>
    <dbReference type="NCBI Taxonomy" id="2815309"/>
    <lineage>
        <taxon>Bacteria</taxon>
        <taxon>Pseudomonadati</taxon>
        <taxon>Thermodesulfobacteriota</taxon>
        <taxon>Desulfuromonadia</taxon>
        <taxon>Geobacterales</taxon>
        <taxon>Geobacteraceae</taxon>
        <taxon>Geobacter</taxon>
    </lineage>
</organism>
<evidence type="ECO:0000313" key="2">
    <source>
        <dbReference type="Proteomes" id="UP000663651"/>
    </source>
</evidence>
<dbReference type="InterPro" id="IPR029058">
    <property type="entry name" value="AB_hydrolase_fold"/>
</dbReference>
<accession>A0ABX7Q158</accession>
<dbReference type="Gene3D" id="3.40.50.1820">
    <property type="entry name" value="alpha/beta hydrolase"/>
    <property type="match status" value="1"/>
</dbReference>
<sequence>MITNAVIPLARRAIVTHPALMGMATATSGFIRQMAIKTFSPKFRRRQLALVSELPSIHTVRNHLFKEKGQGEVPTIVVGGFVPDATEAVEFQREIFRRYGSIYYINFSRSGFSAPYFFAQLADLVEELNRKGQKPVIFSVSFGCSLVARFFREGHAADLLIRGAVMTSPVLCIEDLLRPESERRGGVRMLESNLRRILQTETNDGDELNRRIERARRCFQALFDAGAENRVLSNRHLSIRKKIMGVLESTSCLGGYERVMALRDAPATTDGIVFGGPSLVLLAEKEDEILVPASPTLSALRDENARMRLFPRGKVRTVTSPVSGDAVAHASLIFHQHCYNPFIESWYDRLSTPLLLAVVS</sequence>
<evidence type="ECO:0000313" key="1">
    <source>
        <dbReference type="EMBL" id="QSV44957.1"/>
    </source>
</evidence>
<gene>
    <name evidence="1" type="ORF">JZM60_12470</name>
</gene>